<organism evidence="2 3">
    <name type="scientific">Kingdonia uniflora</name>
    <dbReference type="NCBI Taxonomy" id="39325"/>
    <lineage>
        <taxon>Eukaryota</taxon>
        <taxon>Viridiplantae</taxon>
        <taxon>Streptophyta</taxon>
        <taxon>Embryophyta</taxon>
        <taxon>Tracheophyta</taxon>
        <taxon>Spermatophyta</taxon>
        <taxon>Magnoliopsida</taxon>
        <taxon>Ranunculales</taxon>
        <taxon>Circaeasteraceae</taxon>
        <taxon>Kingdonia</taxon>
    </lineage>
</organism>
<dbReference type="AlphaFoldDB" id="A0A7J7NAK3"/>
<reference evidence="2 3" key="1">
    <citation type="journal article" date="2020" name="IScience">
        <title>Genome Sequencing of the Endangered Kingdonia uniflora (Circaeasteraceae, Ranunculales) Reveals Potential Mechanisms of Evolutionary Specialization.</title>
        <authorList>
            <person name="Sun Y."/>
            <person name="Deng T."/>
            <person name="Zhang A."/>
            <person name="Moore M.J."/>
            <person name="Landis J.B."/>
            <person name="Lin N."/>
            <person name="Zhang H."/>
            <person name="Zhang X."/>
            <person name="Huang J."/>
            <person name="Zhang X."/>
            <person name="Sun H."/>
            <person name="Wang H."/>
        </authorList>
    </citation>
    <scope>NUCLEOTIDE SEQUENCE [LARGE SCALE GENOMIC DNA]</scope>
    <source>
        <strain evidence="2">TB1705</strain>
        <tissue evidence="2">Leaf</tissue>
    </source>
</reference>
<name>A0A7J7NAK3_9MAGN</name>
<feature type="region of interest" description="Disordered" evidence="1">
    <location>
        <begin position="81"/>
        <end position="100"/>
    </location>
</feature>
<evidence type="ECO:0000313" key="2">
    <source>
        <dbReference type="EMBL" id="KAF6164123.1"/>
    </source>
</evidence>
<evidence type="ECO:0000256" key="1">
    <source>
        <dbReference type="SAM" id="MobiDB-lite"/>
    </source>
</evidence>
<accession>A0A7J7NAK3</accession>
<proteinExistence type="predicted"/>
<protein>
    <submittedName>
        <fullName evidence="2">Uncharacterized protein</fullName>
    </submittedName>
</protein>
<gene>
    <name evidence="2" type="ORF">GIB67_017707</name>
</gene>
<dbReference type="EMBL" id="JACGCM010000940">
    <property type="protein sequence ID" value="KAF6164123.1"/>
    <property type="molecule type" value="Genomic_DNA"/>
</dbReference>
<keyword evidence="3" id="KW-1185">Reference proteome</keyword>
<sequence>MSLMWDCCCYSKLQCVMYYLQGHSPDCCPWLYTKFRFPHSDGLRKLMTSYITKNYNIKYLKCQLSECTEFQWLSDVNVKSGSSVGTSSGSGYFGCGGSSH</sequence>
<feature type="compositionally biased region" description="Low complexity" evidence="1">
    <location>
        <begin position="81"/>
        <end position="90"/>
    </location>
</feature>
<comment type="caution">
    <text evidence="2">The sequence shown here is derived from an EMBL/GenBank/DDBJ whole genome shotgun (WGS) entry which is preliminary data.</text>
</comment>
<dbReference type="Proteomes" id="UP000541444">
    <property type="component" value="Unassembled WGS sequence"/>
</dbReference>
<evidence type="ECO:0000313" key="3">
    <source>
        <dbReference type="Proteomes" id="UP000541444"/>
    </source>
</evidence>
<feature type="compositionally biased region" description="Gly residues" evidence="1">
    <location>
        <begin position="91"/>
        <end position="100"/>
    </location>
</feature>